<protein>
    <submittedName>
        <fullName evidence="3">Uncharacterized protein</fullName>
    </submittedName>
</protein>
<sequence>MLLIIYVLMTDDNITTLDSSSNFILEHTMEEFNKDTDERESSIKKNQFQRTIDILSIDINSIPLDNETKYINNLIGLPIEDKHSIDRTSEGNNTISEINLAKKIEKGDSTHQFAQVKDISNNNICLNEANSPVGDSLVNLQTNSISNNYPFIRKIFSEKDFFGKDKMKQTDLTFHIDKKTVMNESVSSSSELKKNTDLPNSPLSFFLPNDPKSSSSSNDDEFDFEYQIVEDGNISSSLESIDSYNRSNLTEQSLKTNNNTLAKSTDDENVSYYNLPDKKLSNANNLKHFAISLLKC</sequence>
<keyword evidence="2" id="KW-1185">Reference proteome</keyword>
<accession>A0A0N5C8P2</accession>
<feature type="region of interest" description="Disordered" evidence="1">
    <location>
        <begin position="200"/>
        <end position="220"/>
    </location>
</feature>
<evidence type="ECO:0000313" key="3">
    <source>
        <dbReference type="WBParaSite" id="SPAL_0001428250.1"/>
    </source>
</evidence>
<dbReference type="Proteomes" id="UP000046392">
    <property type="component" value="Unplaced"/>
</dbReference>
<organism evidence="2 3">
    <name type="scientific">Strongyloides papillosus</name>
    <name type="common">Intestinal threadworm</name>
    <dbReference type="NCBI Taxonomy" id="174720"/>
    <lineage>
        <taxon>Eukaryota</taxon>
        <taxon>Metazoa</taxon>
        <taxon>Ecdysozoa</taxon>
        <taxon>Nematoda</taxon>
        <taxon>Chromadorea</taxon>
        <taxon>Rhabditida</taxon>
        <taxon>Tylenchina</taxon>
        <taxon>Panagrolaimomorpha</taxon>
        <taxon>Strongyloidoidea</taxon>
        <taxon>Strongyloididae</taxon>
        <taxon>Strongyloides</taxon>
    </lineage>
</organism>
<evidence type="ECO:0000313" key="2">
    <source>
        <dbReference type="Proteomes" id="UP000046392"/>
    </source>
</evidence>
<reference evidence="3" key="1">
    <citation type="submission" date="2017-02" db="UniProtKB">
        <authorList>
            <consortium name="WormBaseParasite"/>
        </authorList>
    </citation>
    <scope>IDENTIFICATION</scope>
</reference>
<dbReference type="WBParaSite" id="SPAL_0001428250.1">
    <property type="protein sequence ID" value="SPAL_0001428250.1"/>
    <property type="gene ID" value="SPAL_0001428250"/>
</dbReference>
<dbReference type="AlphaFoldDB" id="A0A0N5C8P2"/>
<evidence type="ECO:0000256" key="1">
    <source>
        <dbReference type="SAM" id="MobiDB-lite"/>
    </source>
</evidence>
<proteinExistence type="predicted"/>
<name>A0A0N5C8P2_STREA</name>